<organism evidence="1 2">
    <name type="scientific">Streptococcus parauberis KRS-02083</name>
    <dbReference type="NCBI Taxonomy" id="1207545"/>
    <lineage>
        <taxon>Bacteria</taxon>
        <taxon>Bacillati</taxon>
        <taxon>Bacillota</taxon>
        <taxon>Bacilli</taxon>
        <taxon>Lactobacillales</taxon>
        <taxon>Streptococcaceae</taxon>
        <taxon>Streptococcus</taxon>
    </lineage>
</organism>
<sequence>MNKLSNAKLKAYDEALFDYRFIDNKIALRKLELQTDVNTEIDTNIGGGKANFVSKVTEDVVARWDTDRDLKGLINFKEAVIATLQVLDNELTDIFYLRWGDGSTNTWEEIAYIKHVSRKSVYRKRERILEIFSKKVGI</sequence>
<proteinExistence type="predicted"/>
<keyword evidence="2" id="KW-1185">Reference proteome</keyword>
<dbReference type="SUPFAM" id="SSF88659">
    <property type="entry name" value="Sigma3 and sigma4 domains of RNA polymerase sigma factors"/>
    <property type="match status" value="1"/>
</dbReference>
<dbReference type="InterPro" id="IPR013324">
    <property type="entry name" value="RNA_pol_sigma_r3/r4-like"/>
</dbReference>
<protein>
    <submittedName>
        <fullName evidence="1">Phage transcriptional activator</fullName>
    </submittedName>
</protein>
<dbReference type="NCBIfam" id="TIGR01636">
    <property type="entry name" value="phage_rinA"/>
    <property type="match status" value="1"/>
</dbReference>
<accession>A0ABP2SZB0</accession>
<name>A0ABP2SZB0_9STRE</name>
<evidence type="ECO:0000313" key="1">
    <source>
        <dbReference type="EMBL" id="EMG25764.1"/>
    </source>
</evidence>
<evidence type="ECO:0000313" key="2">
    <source>
        <dbReference type="Proteomes" id="UP000011769"/>
    </source>
</evidence>
<dbReference type="EMBL" id="ALYM01000003">
    <property type="protein sequence ID" value="EMG25764.1"/>
    <property type="molecule type" value="Genomic_DNA"/>
</dbReference>
<dbReference type="Proteomes" id="UP000011769">
    <property type="component" value="Unassembled WGS sequence"/>
</dbReference>
<dbReference type="InterPro" id="IPR006523">
    <property type="entry name" value="RinA"/>
</dbReference>
<reference evidence="1 2" key="1">
    <citation type="journal article" date="2013" name="PLoS ONE">
        <title>Comparative Genomic Characterization of Three Streptococcus parauberis Strains in Fish Pathogen, as Assessed by Wide-Genome Analyses.</title>
        <authorList>
            <person name="Nho S.W."/>
            <person name="Hikima J."/>
            <person name="Park S.B."/>
            <person name="Jang H.B."/>
            <person name="Cha I.S."/>
            <person name="Yasuike M."/>
            <person name="Nakamura Y."/>
            <person name="Fujiwara A."/>
            <person name="Sano M."/>
            <person name="Kanai K."/>
            <person name="Kondo H."/>
            <person name="Hirono I."/>
            <person name="Takeyama H."/>
            <person name="Aoki T."/>
            <person name="Jung T.S."/>
        </authorList>
    </citation>
    <scope>NUCLEOTIDE SEQUENCE [LARGE SCALE GENOMIC DNA]</scope>
    <source>
        <strain evidence="1 2">KRS-02083</strain>
    </source>
</reference>
<dbReference type="RefSeq" id="WP_003108372.1">
    <property type="nucleotide sequence ID" value="NZ_ALYM01000003.1"/>
</dbReference>
<comment type="caution">
    <text evidence="1">The sequence shown here is derived from an EMBL/GenBank/DDBJ whole genome shotgun (WGS) entry which is preliminary data.</text>
</comment>
<gene>
    <name evidence="1" type="ORF">SPJ1_1175</name>
</gene>